<sequence>MDNNTSIVWDGYEYEFRRRSSDWYWALLILTFAGAATAFILDDPLFALIILIGAFALALFAAKKPVLTQFAIQERGIKIDTTLYPYETLESFWIAGEERAAPRLIIKSKKVIMPFLIIPLDEALVENVDRYLKDKLPREEHEEPMSHRVMEMFGF</sequence>
<protein>
    <recommendedName>
        <fullName evidence="4">DUF5673 domain-containing protein</fullName>
    </recommendedName>
</protein>
<reference evidence="2 3" key="1">
    <citation type="journal article" date="2016" name="Nat. Commun.">
        <title>Thousands of microbial genomes shed light on interconnected biogeochemical processes in an aquifer system.</title>
        <authorList>
            <person name="Anantharaman K."/>
            <person name="Brown C.T."/>
            <person name="Hug L.A."/>
            <person name="Sharon I."/>
            <person name="Castelle C.J."/>
            <person name="Probst A.J."/>
            <person name="Thomas B.C."/>
            <person name="Singh A."/>
            <person name="Wilkins M.J."/>
            <person name="Karaoz U."/>
            <person name="Brodie E.L."/>
            <person name="Williams K.H."/>
            <person name="Hubbard S.S."/>
            <person name="Banfield J.F."/>
        </authorList>
    </citation>
    <scope>NUCLEOTIDE SEQUENCE [LARGE SCALE GENOMIC DNA]</scope>
</reference>
<proteinExistence type="predicted"/>
<comment type="caution">
    <text evidence="2">The sequence shown here is derived from an EMBL/GenBank/DDBJ whole genome shotgun (WGS) entry which is preliminary data.</text>
</comment>
<keyword evidence="1" id="KW-0812">Transmembrane</keyword>
<evidence type="ECO:0000313" key="2">
    <source>
        <dbReference type="EMBL" id="OGG71635.1"/>
    </source>
</evidence>
<dbReference type="EMBL" id="MFLV01000011">
    <property type="protein sequence ID" value="OGG71635.1"/>
    <property type="molecule type" value="Genomic_DNA"/>
</dbReference>
<feature type="transmembrane region" description="Helical" evidence="1">
    <location>
        <begin position="46"/>
        <end position="62"/>
    </location>
</feature>
<name>A0A1F6ED79_9BACT</name>
<evidence type="ECO:0000256" key="1">
    <source>
        <dbReference type="SAM" id="Phobius"/>
    </source>
</evidence>
<organism evidence="2 3">
    <name type="scientific">Candidatus Kaiserbacteria bacterium RIFCSPLOWO2_01_FULL_51_21</name>
    <dbReference type="NCBI Taxonomy" id="1798508"/>
    <lineage>
        <taxon>Bacteria</taxon>
        <taxon>Candidatus Kaiseribacteriota</taxon>
    </lineage>
</organism>
<dbReference type="AlphaFoldDB" id="A0A1F6ED79"/>
<gene>
    <name evidence="2" type="ORF">A3A35_00490</name>
</gene>
<feature type="transmembrane region" description="Helical" evidence="1">
    <location>
        <begin position="23"/>
        <end position="40"/>
    </location>
</feature>
<dbReference type="STRING" id="1798508.A3A35_00490"/>
<keyword evidence="1" id="KW-1133">Transmembrane helix</keyword>
<keyword evidence="1" id="KW-0472">Membrane</keyword>
<evidence type="ECO:0008006" key="4">
    <source>
        <dbReference type="Google" id="ProtNLM"/>
    </source>
</evidence>
<accession>A0A1F6ED79</accession>
<dbReference type="Proteomes" id="UP000179115">
    <property type="component" value="Unassembled WGS sequence"/>
</dbReference>
<evidence type="ECO:0000313" key="3">
    <source>
        <dbReference type="Proteomes" id="UP000179115"/>
    </source>
</evidence>